<dbReference type="InParanoid" id="W2SE49"/>
<dbReference type="InterPro" id="IPR036443">
    <property type="entry name" value="Znf_RanBP2_sf"/>
</dbReference>
<dbReference type="SUPFAM" id="SSF90209">
    <property type="entry name" value="Ran binding protein zinc finger-like"/>
    <property type="match status" value="1"/>
</dbReference>
<dbReference type="FunCoup" id="W2SE49">
    <property type="interactions" value="68"/>
</dbReference>
<keyword evidence="9" id="KW-0963">Cytoplasm</keyword>
<evidence type="ECO:0000256" key="9">
    <source>
        <dbReference type="RuleBase" id="RU367095"/>
    </source>
</evidence>
<dbReference type="SUPFAM" id="SSF50729">
    <property type="entry name" value="PH domain-like"/>
    <property type="match status" value="1"/>
</dbReference>
<feature type="domain" description="GLUE N-terminal" evidence="11">
    <location>
        <begin position="6"/>
        <end position="319"/>
    </location>
</feature>
<dbReference type="InterPro" id="IPR021648">
    <property type="entry name" value="GLUE_dom"/>
</dbReference>
<dbReference type="PANTHER" id="PTHR13128:SF12">
    <property type="entry name" value="VACUOLAR PROTEIN-SORTING-ASSOCIATED PROTEIN 36"/>
    <property type="match status" value="1"/>
</dbReference>
<dbReference type="PANTHER" id="PTHR13128">
    <property type="entry name" value="VACUOLAR PROTEIN-SORTING-ASSOCIATED PROTEIN 36"/>
    <property type="match status" value="1"/>
</dbReference>
<evidence type="ECO:0000256" key="6">
    <source>
        <dbReference type="ARBA" id="ARBA00022833"/>
    </source>
</evidence>
<dbReference type="GO" id="GO:0031902">
    <property type="term" value="C:late endosome membrane"/>
    <property type="evidence" value="ECO:0007669"/>
    <property type="project" value="UniProtKB-UniRule"/>
</dbReference>
<dbReference type="AlphaFoldDB" id="W2SE49"/>
<dbReference type="FunFam" id="1.10.10.10:FF:000165">
    <property type="entry name" value="Vacuolar protein sorting protein (Vps36)"/>
    <property type="match status" value="1"/>
</dbReference>
<feature type="region of interest" description="Disordered" evidence="10">
    <location>
        <begin position="257"/>
        <end position="277"/>
    </location>
</feature>
<dbReference type="GO" id="GO:0008270">
    <property type="term" value="F:zinc ion binding"/>
    <property type="evidence" value="ECO:0007669"/>
    <property type="project" value="UniProtKB-KW"/>
</dbReference>
<keyword evidence="8" id="KW-0175">Coiled coil</keyword>
<evidence type="ECO:0000256" key="2">
    <source>
        <dbReference type="ARBA" id="ARBA00022448"/>
    </source>
</evidence>
<keyword evidence="2 9" id="KW-0813">Transport</keyword>
<dbReference type="VEuPathDB" id="FungiDB:HMPREF1541_01191"/>
<comment type="function">
    <text evidence="9">Component of the ESCRT-II complex (endosomal sorting complex required for transport II), which is required for multivesicular body (MVB) formation and sorting of endosomal cargo proteins into MVBs.</text>
</comment>
<comment type="subunit">
    <text evidence="9">Component of the endosomal sorting complex required for transport II (ESCRT-II).</text>
</comment>
<dbReference type="GO" id="GO:0032266">
    <property type="term" value="F:phosphatidylinositol-3-phosphate binding"/>
    <property type="evidence" value="ECO:0007669"/>
    <property type="project" value="UniProtKB-UniRule"/>
</dbReference>
<dbReference type="RefSeq" id="XP_008711713.1">
    <property type="nucleotide sequence ID" value="XM_008713491.1"/>
</dbReference>
<dbReference type="eggNOG" id="KOG2760">
    <property type="taxonomic scope" value="Eukaryota"/>
</dbReference>
<dbReference type="InterPro" id="IPR040608">
    <property type="entry name" value="Snf8/Vps36"/>
</dbReference>
<organism evidence="12 13">
    <name type="scientific">Cyphellophora europaea (strain CBS 101466)</name>
    <name type="common">Phialophora europaea</name>
    <dbReference type="NCBI Taxonomy" id="1220924"/>
    <lineage>
        <taxon>Eukaryota</taxon>
        <taxon>Fungi</taxon>
        <taxon>Dikarya</taxon>
        <taxon>Ascomycota</taxon>
        <taxon>Pezizomycotina</taxon>
        <taxon>Eurotiomycetes</taxon>
        <taxon>Chaetothyriomycetidae</taxon>
        <taxon>Chaetothyriales</taxon>
        <taxon>Cyphellophoraceae</taxon>
        <taxon>Cyphellophora</taxon>
    </lineage>
</organism>
<evidence type="ECO:0000256" key="1">
    <source>
        <dbReference type="ARBA" id="ARBA00009697"/>
    </source>
</evidence>
<dbReference type="Gene3D" id="2.30.29.30">
    <property type="entry name" value="Pleckstrin-homology domain (PH domain)/Phosphotyrosine-binding domain (PTB)"/>
    <property type="match status" value="1"/>
</dbReference>
<dbReference type="InterPro" id="IPR037855">
    <property type="entry name" value="Vps36"/>
</dbReference>
<keyword evidence="13" id="KW-1185">Reference proteome</keyword>
<dbReference type="InterPro" id="IPR001876">
    <property type="entry name" value="Znf_RanBP2"/>
</dbReference>
<evidence type="ECO:0000256" key="10">
    <source>
        <dbReference type="SAM" id="MobiDB-lite"/>
    </source>
</evidence>
<dbReference type="Pfam" id="PF04157">
    <property type="entry name" value="EAP30"/>
    <property type="match status" value="1"/>
</dbReference>
<dbReference type="Gene3D" id="1.10.10.10">
    <property type="entry name" value="Winged helix-like DNA-binding domain superfamily/Winged helix DNA-binding domain"/>
    <property type="match status" value="2"/>
</dbReference>
<evidence type="ECO:0000313" key="13">
    <source>
        <dbReference type="Proteomes" id="UP000030752"/>
    </source>
</evidence>
<evidence type="ECO:0000256" key="4">
    <source>
        <dbReference type="ARBA" id="ARBA00022753"/>
    </source>
</evidence>
<dbReference type="GeneID" id="19968530"/>
<protein>
    <recommendedName>
        <fullName evidence="9">Vacuolar protein-sorting-associated protein 36</fullName>
    </recommendedName>
    <alternativeName>
        <fullName evidence="9">ESCRT-II complex subunit VPS36</fullName>
    </alternativeName>
</protein>
<evidence type="ECO:0000256" key="7">
    <source>
        <dbReference type="ARBA" id="ARBA00022927"/>
    </source>
</evidence>
<dbReference type="GO" id="GO:0043328">
    <property type="term" value="P:protein transport to vacuole involved in ubiquitin-dependent protein catabolic process via the multivesicular body sorting pathway"/>
    <property type="evidence" value="ECO:0007669"/>
    <property type="project" value="UniProtKB-UniRule"/>
</dbReference>
<feature type="region of interest" description="Disordered" evidence="10">
    <location>
        <begin position="316"/>
        <end position="348"/>
    </location>
</feature>
<evidence type="ECO:0000256" key="8">
    <source>
        <dbReference type="ARBA" id="ARBA00023054"/>
    </source>
</evidence>
<sequence length="599" mass="64864">MFFTKPDLTSGSRPALLPDETLLFVQDSVGLYEGKYKIAACQKGHAYLTSHRVCYVDDEDPRNHSLAVDLKDVERHEFQAGFLRSSAKITLHPKPLKRGYGSLRQPVSAISPALQRISSASSPVSRAPSPFPDGPARVASPQLDRGTWICSICTFPNPVPSNFDPTIATEAFPLPPCLTCGIKPEFAHVLKAAIAANAKRASAGSSTTDPPPASSKAPRVSTAESKSITCPRCTFHNHPSLLNCEICGADLPRLASTTASAPPERPASPGPEIANLNLDEDHSSQSIKFSFRTGGDRVFLEKLKSALVQRKWLLEQAPPVPRPDQDTRSSTPDVTASPASRPQSTSVGIAGLEQRGLQSRRNNEAVLGSAFGDLEALMASAKDIVALAEKFAQDSGSGGSNPLLSESATAMGMVTTRDISGDSSNTLYINELSRNLAEYVSDERRGILRTNGGIVSLVDLWAMVNRARNGVELISPGDFHQAAVAWERLNLPVRLREFRSGLLVVQPKDWTDERVLSQITGWLRSLQQSPPEEPPAWDWAVFGCGVTAQEAASRFGWSIGVATEELEMVEEKGVVCREEGIEGLKFWLNLFVDGNDEED</sequence>
<dbReference type="InterPro" id="IPR036388">
    <property type="entry name" value="WH-like_DNA-bd_sf"/>
</dbReference>
<dbReference type="STRING" id="1220924.W2SE49"/>
<dbReference type="InterPro" id="IPR031558">
    <property type="entry name" value="Vps36-NZF-N"/>
</dbReference>
<feature type="region of interest" description="Disordered" evidence="10">
    <location>
        <begin position="119"/>
        <end position="138"/>
    </location>
</feature>
<keyword evidence="7 9" id="KW-0653">Protein transport</keyword>
<dbReference type="HOGENOM" id="CLU_015433_2_0_1"/>
<dbReference type="Gene3D" id="6.10.140.260">
    <property type="match status" value="1"/>
</dbReference>
<keyword evidence="3" id="KW-0479">Metal-binding</keyword>
<dbReference type="FunFam" id="1.10.10.10:FF:000527">
    <property type="entry name" value="Vacuolar protein sorting protein (Vps36), putative"/>
    <property type="match status" value="1"/>
</dbReference>
<evidence type="ECO:0000259" key="11">
    <source>
        <dbReference type="PROSITE" id="PS51495"/>
    </source>
</evidence>
<keyword evidence="4 9" id="KW-0967">Endosome</keyword>
<keyword evidence="6" id="KW-0862">Zinc</keyword>
<dbReference type="Proteomes" id="UP000030752">
    <property type="component" value="Unassembled WGS sequence"/>
</dbReference>
<keyword evidence="5" id="KW-0863">Zinc-finger</keyword>
<evidence type="ECO:0000256" key="5">
    <source>
        <dbReference type="ARBA" id="ARBA00022771"/>
    </source>
</evidence>
<dbReference type="SMART" id="SM00547">
    <property type="entry name" value="ZnF_RBZ"/>
    <property type="match status" value="1"/>
</dbReference>
<feature type="compositionally biased region" description="Low complexity" evidence="10">
    <location>
        <begin position="119"/>
        <end position="128"/>
    </location>
</feature>
<reference evidence="12 13" key="1">
    <citation type="submission" date="2013-03" db="EMBL/GenBank/DDBJ databases">
        <title>The Genome Sequence of Phialophora europaea CBS 101466.</title>
        <authorList>
            <consortium name="The Broad Institute Genomics Platform"/>
            <person name="Cuomo C."/>
            <person name="de Hoog S."/>
            <person name="Gorbushina A."/>
            <person name="Walker B."/>
            <person name="Young S.K."/>
            <person name="Zeng Q."/>
            <person name="Gargeya S."/>
            <person name="Fitzgerald M."/>
            <person name="Haas B."/>
            <person name="Abouelleil A."/>
            <person name="Allen A.W."/>
            <person name="Alvarado L."/>
            <person name="Arachchi H.M."/>
            <person name="Berlin A.M."/>
            <person name="Chapman S.B."/>
            <person name="Gainer-Dewar J."/>
            <person name="Goldberg J."/>
            <person name="Griggs A."/>
            <person name="Gujja S."/>
            <person name="Hansen M."/>
            <person name="Howarth C."/>
            <person name="Imamovic A."/>
            <person name="Ireland A."/>
            <person name="Larimer J."/>
            <person name="McCowan C."/>
            <person name="Murphy C."/>
            <person name="Pearson M."/>
            <person name="Poon T.W."/>
            <person name="Priest M."/>
            <person name="Roberts A."/>
            <person name="Saif S."/>
            <person name="Shea T."/>
            <person name="Sisk P."/>
            <person name="Sykes S."/>
            <person name="Wortman J."/>
            <person name="Nusbaum C."/>
            <person name="Birren B."/>
        </authorList>
    </citation>
    <scope>NUCLEOTIDE SEQUENCE [LARGE SCALE GENOMIC DNA]</scope>
    <source>
        <strain evidence="12 13">CBS 101466</strain>
    </source>
</reference>
<dbReference type="Gene3D" id="2.30.30.380">
    <property type="entry name" value="Zn-finger domain of Sec23/24"/>
    <property type="match status" value="2"/>
</dbReference>
<dbReference type="GO" id="GO:0000814">
    <property type="term" value="C:ESCRT II complex"/>
    <property type="evidence" value="ECO:0007669"/>
    <property type="project" value="UniProtKB-UniRule"/>
</dbReference>
<accession>W2SE49</accession>
<dbReference type="GO" id="GO:0043130">
    <property type="term" value="F:ubiquitin binding"/>
    <property type="evidence" value="ECO:0007669"/>
    <property type="project" value="UniProtKB-UniRule"/>
</dbReference>
<gene>
    <name evidence="12" type="ORF">HMPREF1541_01191</name>
</gene>
<dbReference type="SUPFAM" id="SSF46785">
    <property type="entry name" value="Winged helix' DNA-binding domain"/>
    <property type="match status" value="1"/>
</dbReference>
<evidence type="ECO:0000313" key="12">
    <source>
        <dbReference type="EMBL" id="ETN47001.1"/>
    </source>
</evidence>
<dbReference type="Pfam" id="PF11605">
    <property type="entry name" value="Vps36_ESCRT-II"/>
    <property type="match status" value="1"/>
</dbReference>
<proteinExistence type="inferred from homology"/>
<dbReference type="Pfam" id="PF16988">
    <property type="entry name" value="Vps36-NZF-N"/>
    <property type="match status" value="1"/>
</dbReference>
<evidence type="ECO:0000256" key="3">
    <source>
        <dbReference type="ARBA" id="ARBA00022723"/>
    </source>
</evidence>
<feature type="region of interest" description="Disordered" evidence="10">
    <location>
        <begin position="201"/>
        <end position="221"/>
    </location>
</feature>
<name>W2SE49_CYPE1</name>
<dbReference type="InterPro" id="IPR036390">
    <property type="entry name" value="WH_DNA-bd_sf"/>
</dbReference>
<dbReference type="EMBL" id="KB822711">
    <property type="protein sequence ID" value="ETN47001.1"/>
    <property type="molecule type" value="Genomic_DNA"/>
</dbReference>
<comment type="subcellular location">
    <subcellularLocation>
        <location evidence="9">Cytoplasm</location>
    </subcellularLocation>
    <subcellularLocation>
        <location evidence="9">Endosome</location>
    </subcellularLocation>
</comment>
<dbReference type="InterPro" id="IPR011993">
    <property type="entry name" value="PH-like_dom_sf"/>
</dbReference>
<dbReference type="PROSITE" id="PS51495">
    <property type="entry name" value="GLUE"/>
    <property type="match status" value="1"/>
</dbReference>
<comment type="similarity">
    <text evidence="1 9">Belongs to the VPS36 family.</text>
</comment>
<feature type="compositionally biased region" description="Polar residues" evidence="10">
    <location>
        <begin position="328"/>
        <end position="347"/>
    </location>
</feature>
<dbReference type="OrthoDB" id="271448at2759"/>